<gene>
    <name evidence="5" type="ORF">CXB51_004987</name>
</gene>
<dbReference type="AlphaFoldDB" id="A0A8J5Z0I5"/>
<dbReference type="SUPFAM" id="SSF55874">
    <property type="entry name" value="ATPase domain of HSP90 chaperone/DNA topoisomerase II/histidine kinase"/>
    <property type="match status" value="1"/>
</dbReference>
<dbReference type="InterPro" id="IPR001404">
    <property type="entry name" value="Hsp90_fam"/>
</dbReference>
<evidence type="ECO:0000256" key="2">
    <source>
        <dbReference type="ARBA" id="ARBA00022741"/>
    </source>
</evidence>
<keyword evidence="2" id="KW-0547">Nucleotide-binding</keyword>
<keyword evidence="3" id="KW-0067">ATP-binding</keyword>
<comment type="caution">
    <text evidence="5">The sequence shown here is derived from an EMBL/GenBank/DDBJ whole genome shotgun (WGS) entry which is preliminary data.</text>
</comment>
<dbReference type="GO" id="GO:0140662">
    <property type="term" value="F:ATP-dependent protein folding chaperone"/>
    <property type="evidence" value="ECO:0007669"/>
    <property type="project" value="InterPro"/>
</dbReference>
<dbReference type="InterPro" id="IPR036890">
    <property type="entry name" value="HATPase_C_sf"/>
</dbReference>
<protein>
    <submittedName>
        <fullName evidence="5">Uncharacterized protein</fullName>
    </submittedName>
</protein>
<keyword evidence="6" id="KW-1185">Reference proteome</keyword>
<comment type="similarity">
    <text evidence="1">Belongs to the heat shock protein 90 family.</text>
</comment>
<dbReference type="GO" id="GO:0016887">
    <property type="term" value="F:ATP hydrolysis activity"/>
    <property type="evidence" value="ECO:0007669"/>
    <property type="project" value="InterPro"/>
</dbReference>
<name>A0A8J5Z0I5_9ROSI</name>
<dbReference type="EMBL" id="JAHUZN010000003">
    <property type="protein sequence ID" value="KAG8498671.1"/>
    <property type="molecule type" value="Genomic_DNA"/>
</dbReference>
<dbReference type="GO" id="GO:0051082">
    <property type="term" value="F:unfolded protein binding"/>
    <property type="evidence" value="ECO:0007669"/>
    <property type="project" value="InterPro"/>
</dbReference>
<proteinExistence type="inferred from homology"/>
<sequence>MNYYNPIPYGLIQGKNIVYHSVASLRNDDLGNGWAFNLIIAFLTPNALNKAFSCFRLRWKLEKRKNRIVVRYEASAIAEKEAEDTFVEKFEYQAEQFGVGFYSAFLGAEKVVVSTKSPKSDKQYVWEVVAGSSSYVNREETDLENLLVRVRWQVRILRSHQNSEFGEELFPVPPAHLNSESFNNMGALGDSGDFVA</sequence>
<evidence type="ECO:0000313" key="5">
    <source>
        <dbReference type="EMBL" id="KAG8498671.1"/>
    </source>
</evidence>
<organism evidence="5 6">
    <name type="scientific">Gossypium anomalum</name>
    <dbReference type="NCBI Taxonomy" id="47600"/>
    <lineage>
        <taxon>Eukaryota</taxon>
        <taxon>Viridiplantae</taxon>
        <taxon>Streptophyta</taxon>
        <taxon>Embryophyta</taxon>
        <taxon>Tracheophyta</taxon>
        <taxon>Spermatophyta</taxon>
        <taxon>Magnoliopsida</taxon>
        <taxon>eudicotyledons</taxon>
        <taxon>Gunneridae</taxon>
        <taxon>Pentapetalae</taxon>
        <taxon>rosids</taxon>
        <taxon>malvids</taxon>
        <taxon>Malvales</taxon>
        <taxon>Malvaceae</taxon>
        <taxon>Malvoideae</taxon>
        <taxon>Gossypium</taxon>
    </lineage>
</organism>
<dbReference type="GO" id="GO:0005524">
    <property type="term" value="F:ATP binding"/>
    <property type="evidence" value="ECO:0007669"/>
    <property type="project" value="UniProtKB-KW"/>
</dbReference>
<reference evidence="5 6" key="1">
    <citation type="journal article" date="2021" name="bioRxiv">
        <title>The Gossypium anomalum genome as a resource for cotton improvement and evolutionary analysis of hybrid incompatibility.</title>
        <authorList>
            <person name="Grover C.E."/>
            <person name="Yuan D."/>
            <person name="Arick M.A."/>
            <person name="Miller E.R."/>
            <person name="Hu G."/>
            <person name="Peterson D.G."/>
            <person name="Wendel J.F."/>
            <person name="Udall J.A."/>
        </authorList>
    </citation>
    <scope>NUCLEOTIDE SEQUENCE [LARGE SCALE GENOMIC DNA]</scope>
    <source>
        <strain evidence="5">JFW-Udall</strain>
        <tissue evidence="5">Leaf</tissue>
    </source>
</reference>
<dbReference type="OrthoDB" id="978878at2759"/>
<evidence type="ECO:0000256" key="4">
    <source>
        <dbReference type="ARBA" id="ARBA00023186"/>
    </source>
</evidence>
<dbReference type="PANTHER" id="PTHR11528">
    <property type="entry name" value="HEAT SHOCK PROTEIN 90 FAMILY MEMBER"/>
    <property type="match status" value="1"/>
</dbReference>
<dbReference type="Proteomes" id="UP000701853">
    <property type="component" value="Chromosome 3"/>
</dbReference>
<accession>A0A8J5Z0I5</accession>
<evidence type="ECO:0000256" key="1">
    <source>
        <dbReference type="ARBA" id="ARBA00008239"/>
    </source>
</evidence>
<evidence type="ECO:0000313" key="6">
    <source>
        <dbReference type="Proteomes" id="UP000701853"/>
    </source>
</evidence>
<keyword evidence="4" id="KW-0143">Chaperone</keyword>
<dbReference type="Gene3D" id="3.30.565.10">
    <property type="entry name" value="Histidine kinase-like ATPase, C-terminal domain"/>
    <property type="match status" value="1"/>
</dbReference>
<evidence type="ECO:0000256" key="3">
    <source>
        <dbReference type="ARBA" id="ARBA00022840"/>
    </source>
</evidence>